<comment type="caution">
    <text evidence="1">The sequence shown here is derived from an EMBL/GenBank/DDBJ whole genome shotgun (WGS) entry which is preliminary data.</text>
</comment>
<name>A0A256GCT8_9HYPH</name>
<reference evidence="1 2" key="1">
    <citation type="submission" date="2017-07" db="EMBL/GenBank/DDBJ databases">
        <title>Phylogenetic study on the rhizospheric bacterium Ochrobactrum sp. A44.</title>
        <authorList>
            <person name="Krzyzanowska D.M."/>
            <person name="Ossowicki A."/>
            <person name="Rajewska M."/>
            <person name="Maciag T."/>
            <person name="Kaczynski Z."/>
            <person name="Czerwicka M."/>
            <person name="Jafra S."/>
        </authorList>
    </citation>
    <scope>NUCLEOTIDE SEQUENCE [LARGE SCALE GENOMIC DNA]</scope>
    <source>
        <strain evidence="1 2">OgA9a</strain>
    </source>
</reference>
<evidence type="ECO:0000313" key="2">
    <source>
        <dbReference type="Proteomes" id="UP000216478"/>
    </source>
</evidence>
<keyword evidence="2" id="KW-1185">Reference proteome</keyword>
<dbReference type="AlphaFoldDB" id="A0A256GCT8"/>
<dbReference type="Proteomes" id="UP000216478">
    <property type="component" value="Unassembled WGS sequence"/>
</dbReference>
<dbReference type="EMBL" id="NNRL01000035">
    <property type="protein sequence ID" value="OYR24929.1"/>
    <property type="molecule type" value="Genomic_DNA"/>
</dbReference>
<sequence>MSHDDPFTIDLFGNTALSSGLGLGVTAFAGNFEPDDDPHPSSPAPAMLIAAAARAPSKPGRERGSNFYLADDRGLAQGWKERARDNVAAIRLAAKIEADE</sequence>
<feature type="non-terminal residue" evidence="1">
    <location>
        <position position="100"/>
    </location>
</feature>
<proteinExistence type="predicted"/>
<protein>
    <submittedName>
        <fullName evidence="1">Tiorf47 domain protein</fullName>
    </submittedName>
</protein>
<accession>A0A256GCT8</accession>
<gene>
    <name evidence="1" type="ORF">CEV33_4612</name>
</gene>
<evidence type="ECO:0000313" key="1">
    <source>
        <dbReference type="EMBL" id="OYR24929.1"/>
    </source>
</evidence>
<organism evidence="1 2">
    <name type="scientific">Brucella grignonensis</name>
    <dbReference type="NCBI Taxonomy" id="94627"/>
    <lineage>
        <taxon>Bacteria</taxon>
        <taxon>Pseudomonadati</taxon>
        <taxon>Pseudomonadota</taxon>
        <taxon>Alphaproteobacteria</taxon>
        <taxon>Hyphomicrobiales</taxon>
        <taxon>Brucellaceae</taxon>
        <taxon>Brucella/Ochrobactrum group</taxon>
        <taxon>Brucella</taxon>
    </lineage>
</organism>